<evidence type="ECO:0000313" key="2">
    <source>
        <dbReference type="EMBL" id="GLI29950.1"/>
    </source>
</evidence>
<protein>
    <submittedName>
        <fullName evidence="2">Uncharacterized protein</fullName>
    </submittedName>
</protein>
<keyword evidence="1" id="KW-0812">Transmembrane</keyword>
<sequence>MAAGPESRSSPAYVSSSAILLGVVMAVLGIWLLIGDVELGALVIARSVVFGVVALAAGALALLGGGLALLRSRRIR</sequence>
<comment type="caution">
    <text evidence="2">The sequence shown here is derived from an EMBL/GenBank/DDBJ whole genome shotgun (WGS) entry which is preliminary data.</text>
</comment>
<feature type="transmembrane region" description="Helical" evidence="1">
    <location>
        <begin position="40"/>
        <end position="70"/>
    </location>
</feature>
<gene>
    <name evidence="2" type="ORF">BCONGLO52_07910</name>
</gene>
<keyword evidence="1" id="KW-0472">Membrane</keyword>
<reference evidence="2" key="1">
    <citation type="submission" date="2022-12" db="EMBL/GenBank/DDBJ databases">
        <title>Reference genome sequencing for broad-spectrum identification of bacterial and archaeal isolates by mass spectrometry.</title>
        <authorList>
            <person name="Sekiguchi Y."/>
            <person name="Tourlousse D.M."/>
        </authorList>
    </citation>
    <scope>NUCLEOTIDE SEQUENCE</scope>
    <source>
        <strain evidence="2">5-2</strain>
    </source>
</reference>
<organism evidence="2 3">
    <name type="scientific">Brachybacterium conglomeratum</name>
    <dbReference type="NCBI Taxonomy" id="47846"/>
    <lineage>
        <taxon>Bacteria</taxon>
        <taxon>Bacillati</taxon>
        <taxon>Actinomycetota</taxon>
        <taxon>Actinomycetes</taxon>
        <taxon>Micrococcales</taxon>
        <taxon>Dermabacteraceae</taxon>
        <taxon>Brachybacterium</taxon>
    </lineage>
</organism>
<accession>A0ABQ5RGJ1</accession>
<dbReference type="Proteomes" id="UP001144451">
    <property type="component" value="Unassembled WGS sequence"/>
</dbReference>
<evidence type="ECO:0000313" key="3">
    <source>
        <dbReference type="Proteomes" id="UP001144451"/>
    </source>
</evidence>
<keyword evidence="1" id="KW-1133">Transmembrane helix</keyword>
<feature type="transmembrane region" description="Helical" evidence="1">
    <location>
        <begin position="12"/>
        <end position="34"/>
    </location>
</feature>
<name>A0ABQ5RGJ1_9MICO</name>
<proteinExistence type="predicted"/>
<keyword evidence="3" id="KW-1185">Reference proteome</keyword>
<dbReference type="EMBL" id="BSDQ01000001">
    <property type="protein sequence ID" value="GLI29950.1"/>
    <property type="molecule type" value="Genomic_DNA"/>
</dbReference>
<evidence type="ECO:0000256" key="1">
    <source>
        <dbReference type="SAM" id="Phobius"/>
    </source>
</evidence>